<dbReference type="PANTHER" id="PTHR16290:SF25">
    <property type="entry name" value="WH1 DOMAIN-CONTAINING PROTEIN"/>
    <property type="match status" value="1"/>
</dbReference>
<dbReference type="GO" id="GO:0031087">
    <property type="term" value="P:deadenylation-independent decapping of nuclear-transcribed mRNA"/>
    <property type="evidence" value="ECO:0007669"/>
    <property type="project" value="TreeGrafter"/>
</dbReference>
<dbReference type="AlphaFoldDB" id="B8AN96"/>
<dbReference type="GO" id="GO:0000290">
    <property type="term" value="P:deadenylation-dependent decapping of nuclear-transcribed mRNA"/>
    <property type="evidence" value="ECO:0007669"/>
    <property type="project" value="InterPro"/>
</dbReference>
<comment type="subcellular location">
    <subcellularLocation>
        <location evidence="1">Cytoplasm</location>
    </subcellularLocation>
</comment>
<dbReference type="GO" id="GO:0008047">
    <property type="term" value="F:enzyme activator activity"/>
    <property type="evidence" value="ECO:0007669"/>
    <property type="project" value="InterPro"/>
</dbReference>
<accession>B8AN96</accession>
<protein>
    <recommendedName>
        <fullName evidence="6">mRNA-decapping enzyme-like protein</fullName>
    </recommendedName>
</protein>
<dbReference type="PANTHER" id="PTHR16290">
    <property type="entry name" value="TRANSCRIPTION FACTOR SMIF DECAPPING ENZYME DCP1"/>
    <property type="match status" value="1"/>
</dbReference>
<dbReference type="InterPro" id="IPR010334">
    <property type="entry name" value="Dcp1"/>
</dbReference>
<evidence type="ECO:0000256" key="3">
    <source>
        <dbReference type="ARBA" id="ARBA00022490"/>
    </source>
</evidence>
<gene>
    <name evidence="4" type="ORF">OsI_14228</name>
</gene>
<dbReference type="HOGENOM" id="CLU_058542_1_0_1"/>
<evidence type="ECO:0008006" key="6">
    <source>
        <dbReference type="Google" id="ProtNLM"/>
    </source>
</evidence>
<dbReference type="GO" id="GO:0003729">
    <property type="term" value="F:mRNA binding"/>
    <property type="evidence" value="ECO:0007669"/>
    <property type="project" value="TreeGrafter"/>
</dbReference>
<dbReference type="Gramene" id="BGIOSGA009490-TA">
    <property type="protein sequence ID" value="BGIOSGA009490-PA"/>
    <property type="gene ID" value="BGIOSGA009490"/>
</dbReference>
<keyword evidence="3" id="KW-0963">Cytoplasm</keyword>
<dbReference type="CDD" id="cd13182">
    <property type="entry name" value="EVH1-like_Dcp1"/>
    <property type="match status" value="1"/>
</dbReference>
<evidence type="ECO:0000313" key="4">
    <source>
        <dbReference type="EMBL" id="EEC76483.1"/>
    </source>
</evidence>
<dbReference type="GO" id="GO:0000932">
    <property type="term" value="C:P-body"/>
    <property type="evidence" value="ECO:0007669"/>
    <property type="project" value="TreeGrafter"/>
</dbReference>
<dbReference type="OMA" id="IWFYDPQ"/>
<evidence type="ECO:0000313" key="5">
    <source>
        <dbReference type="Proteomes" id="UP000007015"/>
    </source>
</evidence>
<sequence length="492" mass="53660">MARGGSGGGRWRRLNVRPDLASDQEGTRTLNLTVLRRLDPAVADILIIAAHVVLYSFDDNIHQWLLTADLINNADVFGISEKGIVMNFWKITASWNTQPRFQFIVMNRKNTENLTEDLLGGFEYQVQVPYIMYHNAADEITGIWFYDPQECEQVGYLFSRIQKAFSRVSPKAKVSVTESEYEKPEVVPAVPSNEDTLKQPTSSIMLLDNAKYDFLSALLKGAACVGATMDEASAVQSNKSVGMVHSSTHASPHAIPPQSPAIQSNKSFGMVHSSTQAPLAIPPQSPAIRSNKSVGMIHSSTHASPFDIPPQSPAVQSNKSVGMIHSLTHASHLAIPPQSPALHGLHPSQISAVPVMPHDAHRSSSTSTIQPTSLANPLFFPPMPSLQTASHAASSLCSAAPLHPPITVQQLQSAPLHQPFSLPTASSIQPPYGMPLLQPFPPPNPSPFLTSGVSYGRPVITRDQLKDVLLSLCQNDEFIDMIYREFVKRQLP</sequence>
<dbReference type="Pfam" id="PF06058">
    <property type="entry name" value="DCP1"/>
    <property type="match status" value="2"/>
</dbReference>
<name>B8AN96_ORYSI</name>
<dbReference type="SUPFAM" id="SSF50729">
    <property type="entry name" value="PH domain-like"/>
    <property type="match status" value="1"/>
</dbReference>
<proteinExistence type="inferred from homology"/>
<dbReference type="Proteomes" id="UP000007015">
    <property type="component" value="Chromosome 3"/>
</dbReference>
<keyword evidence="5" id="KW-1185">Reference proteome</keyword>
<reference evidence="4 5" key="1">
    <citation type="journal article" date="2005" name="PLoS Biol.">
        <title>The genomes of Oryza sativa: a history of duplications.</title>
        <authorList>
            <person name="Yu J."/>
            <person name="Wang J."/>
            <person name="Lin W."/>
            <person name="Li S."/>
            <person name="Li H."/>
            <person name="Zhou J."/>
            <person name="Ni P."/>
            <person name="Dong W."/>
            <person name="Hu S."/>
            <person name="Zeng C."/>
            <person name="Zhang J."/>
            <person name="Zhang Y."/>
            <person name="Li R."/>
            <person name="Xu Z."/>
            <person name="Li S."/>
            <person name="Li X."/>
            <person name="Zheng H."/>
            <person name="Cong L."/>
            <person name="Lin L."/>
            <person name="Yin J."/>
            <person name="Geng J."/>
            <person name="Li G."/>
            <person name="Shi J."/>
            <person name="Liu J."/>
            <person name="Lv H."/>
            <person name="Li J."/>
            <person name="Wang J."/>
            <person name="Deng Y."/>
            <person name="Ran L."/>
            <person name="Shi X."/>
            <person name="Wang X."/>
            <person name="Wu Q."/>
            <person name="Li C."/>
            <person name="Ren X."/>
            <person name="Wang J."/>
            <person name="Wang X."/>
            <person name="Li D."/>
            <person name="Liu D."/>
            <person name="Zhang X."/>
            <person name="Ji Z."/>
            <person name="Zhao W."/>
            <person name="Sun Y."/>
            <person name="Zhang Z."/>
            <person name="Bao J."/>
            <person name="Han Y."/>
            <person name="Dong L."/>
            <person name="Ji J."/>
            <person name="Chen P."/>
            <person name="Wu S."/>
            <person name="Liu J."/>
            <person name="Xiao Y."/>
            <person name="Bu D."/>
            <person name="Tan J."/>
            <person name="Yang L."/>
            <person name="Ye C."/>
            <person name="Zhang J."/>
            <person name="Xu J."/>
            <person name="Zhou Y."/>
            <person name="Yu Y."/>
            <person name="Zhang B."/>
            <person name="Zhuang S."/>
            <person name="Wei H."/>
            <person name="Liu B."/>
            <person name="Lei M."/>
            <person name="Yu H."/>
            <person name="Li Y."/>
            <person name="Xu H."/>
            <person name="Wei S."/>
            <person name="He X."/>
            <person name="Fang L."/>
            <person name="Zhang Z."/>
            <person name="Zhang Y."/>
            <person name="Huang X."/>
            <person name="Su Z."/>
            <person name="Tong W."/>
            <person name="Li J."/>
            <person name="Tong Z."/>
            <person name="Li S."/>
            <person name="Ye J."/>
            <person name="Wang L."/>
            <person name="Fang L."/>
            <person name="Lei T."/>
            <person name="Chen C."/>
            <person name="Chen H."/>
            <person name="Xu Z."/>
            <person name="Li H."/>
            <person name="Huang H."/>
            <person name="Zhang F."/>
            <person name="Xu H."/>
            <person name="Li N."/>
            <person name="Zhao C."/>
            <person name="Li S."/>
            <person name="Dong L."/>
            <person name="Huang Y."/>
            <person name="Li L."/>
            <person name="Xi Y."/>
            <person name="Qi Q."/>
            <person name="Li W."/>
            <person name="Zhang B."/>
            <person name="Hu W."/>
            <person name="Zhang Y."/>
            <person name="Tian X."/>
            <person name="Jiao Y."/>
            <person name="Liang X."/>
            <person name="Jin J."/>
            <person name="Gao L."/>
            <person name="Zheng W."/>
            <person name="Hao B."/>
            <person name="Liu S."/>
            <person name="Wang W."/>
            <person name="Yuan L."/>
            <person name="Cao M."/>
            <person name="McDermott J."/>
            <person name="Samudrala R."/>
            <person name="Wang J."/>
            <person name="Wong G.K."/>
            <person name="Yang H."/>
        </authorList>
    </citation>
    <scope>NUCLEOTIDE SEQUENCE [LARGE SCALE GENOMIC DNA]</scope>
    <source>
        <strain evidence="5">cv. 93-11</strain>
    </source>
</reference>
<dbReference type="Gene3D" id="2.30.29.30">
    <property type="entry name" value="Pleckstrin-homology domain (PH domain)/Phosphotyrosine-binding domain (PTB)"/>
    <property type="match status" value="1"/>
</dbReference>
<evidence type="ECO:0000256" key="2">
    <source>
        <dbReference type="ARBA" id="ARBA00008778"/>
    </source>
</evidence>
<evidence type="ECO:0000256" key="1">
    <source>
        <dbReference type="ARBA" id="ARBA00004496"/>
    </source>
</evidence>
<dbReference type="InterPro" id="IPR011993">
    <property type="entry name" value="PH-like_dom_sf"/>
</dbReference>
<organism evidence="4 5">
    <name type="scientific">Oryza sativa subsp. indica</name>
    <name type="common">Rice</name>
    <dbReference type="NCBI Taxonomy" id="39946"/>
    <lineage>
        <taxon>Eukaryota</taxon>
        <taxon>Viridiplantae</taxon>
        <taxon>Streptophyta</taxon>
        <taxon>Embryophyta</taxon>
        <taxon>Tracheophyta</taxon>
        <taxon>Spermatophyta</taxon>
        <taxon>Magnoliopsida</taxon>
        <taxon>Liliopsida</taxon>
        <taxon>Poales</taxon>
        <taxon>Poaceae</taxon>
        <taxon>BOP clade</taxon>
        <taxon>Oryzoideae</taxon>
        <taxon>Oryzeae</taxon>
        <taxon>Oryzinae</taxon>
        <taxon>Oryza</taxon>
        <taxon>Oryza sativa</taxon>
    </lineage>
</organism>
<dbReference type="EMBL" id="CM000128">
    <property type="protein sequence ID" value="EEC76483.1"/>
    <property type="molecule type" value="Genomic_DNA"/>
</dbReference>
<comment type="similarity">
    <text evidence="2">Belongs to the DCP1 family.</text>
</comment>
<dbReference type="STRING" id="39946.B8AN96"/>